<evidence type="ECO:0000256" key="5">
    <source>
        <dbReference type="ARBA" id="ARBA00022759"/>
    </source>
</evidence>
<dbReference type="GO" id="GO:0016787">
    <property type="term" value="F:hydrolase activity"/>
    <property type="evidence" value="ECO:0007669"/>
    <property type="project" value="UniProtKB-KW"/>
</dbReference>
<keyword evidence="6" id="KW-0378">Hydrolase</keyword>
<dbReference type="AlphaFoldDB" id="A0AB36K8C9"/>
<comment type="caution">
    <text evidence="9">The sequence shown here is derived from an EMBL/GenBank/DDBJ whole genome shotgun (WGS) entry which is preliminary data.</text>
</comment>
<accession>A0AB36K8C9</accession>
<dbReference type="Pfam" id="PF05840">
    <property type="entry name" value="Phage_GPA"/>
    <property type="match status" value="1"/>
</dbReference>
<reference evidence="9 10" key="1">
    <citation type="journal article" date="2017" name="Genome Announc.">
        <title>Draft Genome Sequences of Salinivibrio proteolyticus, Salinivibrio sharmensis, Salinivibrio siamensis, Salinivibrio costicola subsp. alcaliphilus, Salinivibrio costicola subsp. vallismortis, and 29 New Isolates Belonging to the Genus Salinivibrio.</title>
        <authorList>
            <person name="Lopez-Hermoso C."/>
            <person name="de la Haba R.R."/>
            <person name="Sanchez-Porro C."/>
            <person name="Bayliss S.C."/>
            <person name="Feil E.J."/>
            <person name="Ventosa A."/>
        </authorList>
    </citation>
    <scope>NUCLEOTIDE SEQUENCE [LARGE SCALE GENOMIC DNA]</scope>
    <source>
        <strain evidence="9 10">IC202</strain>
    </source>
</reference>
<evidence type="ECO:0000256" key="2">
    <source>
        <dbReference type="ARBA" id="ARBA00009260"/>
    </source>
</evidence>
<evidence type="ECO:0000256" key="1">
    <source>
        <dbReference type="ARBA" id="ARBA00003293"/>
    </source>
</evidence>
<dbReference type="InterPro" id="IPR008766">
    <property type="entry name" value="Replication_gene_A-like"/>
</dbReference>
<keyword evidence="5" id="KW-0255">Endonuclease</keyword>
<dbReference type="GO" id="GO:0004519">
    <property type="term" value="F:endonuclease activity"/>
    <property type="evidence" value="ECO:0007669"/>
    <property type="project" value="UniProtKB-KW"/>
</dbReference>
<proteinExistence type="inferred from homology"/>
<sequence length="739" mass="84964">MNQFNTPDLEIINQSITLRALWKDDEPWARRIVDGLPIDIAMTMYNQWLGRWMKYVKRNGQSRSANIWLRREVALLKKAVSQFPVHIEQLRNETTRAKLANDLANQCMNVVVSGEKNGADIDDIYKEVSAIPHLWGFSPSVPPQTISQREDESSKEYNERVRKTLRLSIMSRLIDETWWARKLDLAHRRFSEHCRIIAGKVRKGVSPYLSQAALREYRERRTANEHALKDMMAENEWLGKEILLWDAVQASVSNPEIRRTELMVRMAGFEKLAEEEEMMGAMITVTAPSAYHAFTTGKNKKAYSNKKYNGANPKQTNQYLCNVWAKVRAFLNRRNVHMMGFRVTEPHHDATPHWHMLLFFKPEDAELIRFAFSEYFTRKHREELRVDSGDFSIWAKSFSKEGHFAPLDKDHIEVTRRRIRARVDWKEIDPEKGSATGYIAKYIAKNVDGYKVGIDEEAEAAADTTAMSVVGWASEWGIRQFQQIGGPSVTVWRELRRMENPDQAELIKRQEARKNGEKYQPKIRSFKEVRAEHGVLEAARHAADVGRWDMFVEACGGTYCPRKDRPVKLVYAPHTNKHAENVQKLKGVCYGITVAETREDGWVIKRVQSTRKSSDSCAAWSSVNNCTERSKKDPRAEKASPIVAEILQHLARTGRDVSLFKAQALANGQSIITGYGEQISIVQTPRGPELRIRESEPAWRLPEPPVQTPEKPKGKRTPAPPDYAGEYWSHINQQRENAQ</sequence>
<feature type="region of interest" description="Disordered" evidence="7">
    <location>
        <begin position="694"/>
        <end position="726"/>
    </location>
</feature>
<name>A0AB36K8C9_9GAMM</name>
<evidence type="ECO:0000313" key="9">
    <source>
        <dbReference type="EMBL" id="OOE45105.1"/>
    </source>
</evidence>
<evidence type="ECO:0000313" key="10">
    <source>
        <dbReference type="Proteomes" id="UP000188726"/>
    </source>
</evidence>
<comment type="function">
    <text evidence="1">Possible endonuclease which induces a single-strand cut and initiates DNA replication.</text>
</comment>
<comment type="similarity">
    <text evidence="2">Belongs to the phage GPA family.</text>
</comment>
<keyword evidence="3" id="KW-0235">DNA replication</keyword>
<dbReference type="EMBL" id="MUEO01000009">
    <property type="protein sequence ID" value="OOE45105.1"/>
    <property type="molecule type" value="Genomic_DNA"/>
</dbReference>
<gene>
    <name evidence="9" type="ORF">BZG09_05210</name>
</gene>
<keyword evidence="4" id="KW-0540">Nuclease</keyword>
<dbReference type="GO" id="GO:0006260">
    <property type="term" value="P:DNA replication"/>
    <property type="evidence" value="ECO:0007669"/>
    <property type="project" value="UniProtKB-KW"/>
</dbReference>
<dbReference type="Proteomes" id="UP000188726">
    <property type="component" value="Unassembled WGS sequence"/>
</dbReference>
<dbReference type="RefSeq" id="WP_077457513.1">
    <property type="nucleotide sequence ID" value="NZ_MUEO01000009.1"/>
</dbReference>
<organism evidence="9 10">
    <name type="scientific">Salinivibrio kushneri</name>
    <dbReference type="NCBI Taxonomy" id="1908198"/>
    <lineage>
        <taxon>Bacteria</taxon>
        <taxon>Pseudomonadati</taxon>
        <taxon>Pseudomonadota</taxon>
        <taxon>Gammaproteobacteria</taxon>
        <taxon>Vibrionales</taxon>
        <taxon>Vibrionaceae</taxon>
        <taxon>Salinivibrio</taxon>
    </lineage>
</organism>
<evidence type="ECO:0000259" key="8">
    <source>
        <dbReference type="Pfam" id="PF05840"/>
    </source>
</evidence>
<protein>
    <recommendedName>
        <fullName evidence="8">Replication gene A protein-like domain-containing protein</fullName>
    </recommendedName>
</protein>
<evidence type="ECO:0000256" key="3">
    <source>
        <dbReference type="ARBA" id="ARBA00022705"/>
    </source>
</evidence>
<evidence type="ECO:0000256" key="7">
    <source>
        <dbReference type="SAM" id="MobiDB-lite"/>
    </source>
</evidence>
<evidence type="ECO:0000256" key="4">
    <source>
        <dbReference type="ARBA" id="ARBA00022722"/>
    </source>
</evidence>
<evidence type="ECO:0000256" key="6">
    <source>
        <dbReference type="ARBA" id="ARBA00022801"/>
    </source>
</evidence>
<feature type="domain" description="Replication gene A protein-like" evidence="8">
    <location>
        <begin position="143"/>
        <end position="450"/>
    </location>
</feature>